<proteinExistence type="predicted"/>
<reference evidence="1 2" key="1">
    <citation type="submission" date="2019-10" db="EMBL/GenBank/DDBJ databases">
        <title>Description of Paenibacillus terrestris sp. nov.</title>
        <authorList>
            <person name="Carlier A."/>
            <person name="Qi S."/>
        </authorList>
    </citation>
    <scope>NUCLEOTIDE SEQUENCE [LARGE SCALE GENOMIC DNA]</scope>
    <source>
        <strain evidence="1 2">LMG 31458</strain>
    </source>
</reference>
<gene>
    <name evidence="1" type="ORF">GC098_14855</name>
</gene>
<sequence length="529" mass="62952">MVFRLLTETDYEVSEKLCWNDQWISPFESAWGIFEKFKYANNANSVDIMSLFGDEKVRNQKNKSKSKYDLLNFIKFDLNIIRDGLGIDFYHKNKIEIAHMLGPLTKEAYKNEPIYDYSYFFRDTIAYCPICMENGFHSIFFQFKLIKKCPYHEILLLKECPRCFAKIPYELSDLNTLEPFQCKCEYRFFKPQSKLLFSNQWIPINLDRITCNNVNKYLNLTTGDMLRLKDMYLFKEIELDAYPNALENIISILDFKDSHDEDNAHYIVTSAPNVKKIRGEKEKFEIQKYTKVNFPGINNEAIRKLRFHEFQKEIYRSYTATITGVAGQLRKTLLSKHRTCINRLVKNPNDNMQICPYAFAYVFWREYSQNFSNHTSVDNYGSPKRLDKNHIEFPQFDEELMANLYEFLGSDIEDITLESRAALKWFLNRVITHLSINHINNMLSASQSYIDRRLFPSTLPYSKYDKIPFFVAIRPKNRNKSLEFHWWGQQLIESNLYCPFNTVKSRREPNRKQNTQHDRELNKLLYVLS</sequence>
<dbReference type="Proteomes" id="UP000616779">
    <property type="component" value="Unassembled WGS sequence"/>
</dbReference>
<evidence type="ECO:0000313" key="2">
    <source>
        <dbReference type="Proteomes" id="UP000616779"/>
    </source>
</evidence>
<organism evidence="1 2">
    <name type="scientific">Paenibacillus phytorum</name>
    <dbReference type="NCBI Taxonomy" id="2654977"/>
    <lineage>
        <taxon>Bacteria</taxon>
        <taxon>Bacillati</taxon>
        <taxon>Bacillota</taxon>
        <taxon>Bacilli</taxon>
        <taxon>Bacillales</taxon>
        <taxon>Paenibacillaceae</taxon>
        <taxon>Paenibacillus</taxon>
    </lineage>
</organism>
<dbReference type="EMBL" id="WHOA01000099">
    <property type="protein sequence ID" value="NOU72685.1"/>
    <property type="molecule type" value="Genomic_DNA"/>
</dbReference>
<name>A0ABX1XVU8_9BACL</name>
<keyword evidence="2" id="KW-1185">Reference proteome</keyword>
<protein>
    <recommendedName>
        <fullName evidence="3">TniQ family protein</fullName>
    </recommendedName>
</protein>
<comment type="caution">
    <text evidence="1">The sequence shown here is derived from an EMBL/GenBank/DDBJ whole genome shotgun (WGS) entry which is preliminary data.</text>
</comment>
<accession>A0ABX1XVU8</accession>
<evidence type="ECO:0000313" key="1">
    <source>
        <dbReference type="EMBL" id="NOU72685.1"/>
    </source>
</evidence>
<evidence type="ECO:0008006" key="3">
    <source>
        <dbReference type="Google" id="ProtNLM"/>
    </source>
</evidence>